<comment type="caution">
    <text evidence="3">The sequence shown here is derived from an EMBL/GenBank/DDBJ whole genome shotgun (WGS) entry which is preliminary data.</text>
</comment>
<keyword evidence="4" id="KW-1185">Reference proteome</keyword>
<dbReference type="EMBL" id="JAQQWP010000010">
    <property type="protein sequence ID" value="KAK8096772.1"/>
    <property type="molecule type" value="Genomic_DNA"/>
</dbReference>
<evidence type="ECO:0000313" key="3">
    <source>
        <dbReference type="EMBL" id="KAK8096772.1"/>
    </source>
</evidence>
<feature type="chain" id="PRO_5043373578" evidence="2">
    <location>
        <begin position="23"/>
        <end position="155"/>
    </location>
</feature>
<evidence type="ECO:0000256" key="2">
    <source>
        <dbReference type="SAM" id="SignalP"/>
    </source>
</evidence>
<evidence type="ECO:0000256" key="1">
    <source>
        <dbReference type="SAM" id="Phobius"/>
    </source>
</evidence>
<accession>A0AAW0QFJ3</accession>
<keyword evidence="1" id="KW-1133">Transmembrane helix</keyword>
<feature type="signal peptide" evidence="2">
    <location>
        <begin position="1"/>
        <end position="22"/>
    </location>
</feature>
<keyword evidence="2" id="KW-0732">Signal</keyword>
<protein>
    <submittedName>
        <fullName evidence="3">Uncharacterized protein</fullName>
    </submittedName>
</protein>
<dbReference type="AlphaFoldDB" id="A0AAW0QFJ3"/>
<name>A0AAW0QFJ3_9PEZI</name>
<feature type="transmembrane region" description="Helical" evidence="1">
    <location>
        <begin position="31"/>
        <end position="54"/>
    </location>
</feature>
<gene>
    <name evidence="3" type="ORF">PG999_012716</name>
</gene>
<keyword evidence="1" id="KW-0812">Transmembrane</keyword>
<sequence>MQISNFCLVWLIILALHPALRAFVRALLAVTSWVMCVYMLYWGLKLGLLLVAGTPSLNSSFPFERIMAITDENEVYYFNSETPIAVILIGWLLWYLVLVCSFCRGNTAGMMLAVFVLFLATLCYPGIEALASAGSRQLWGLDLPTLPPIYGVIFI</sequence>
<dbReference type="Proteomes" id="UP001392437">
    <property type="component" value="Unassembled WGS sequence"/>
</dbReference>
<evidence type="ECO:0000313" key="4">
    <source>
        <dbReference type="Proteomes" id="UP001392437"/>
    </source>
</evidence>
<feature type="transmembrane region" description="Helical" evidence="1">
    <location>
        <begin position="108"/>
        <end position="127"/>
    </location>
</feature>
<reference evidence="3 4" key="1">
    <citation type="submission" date="2023-01" db="EMBL/GenBank/DDBJ databases">
        <title>Analysis of 21 Apiospora genomes using comparative genomics revels a genus with tremendous synthesis potential of carbohydrate active enzymes and secondary metabolites.</title>
        <authorList>
            <person name="Sorensen T."/>
        </authorList>
    </citation>
    <scope>NUCLEOTIDE SEQUENCE [LARGE SCALE GENOMIC DNA]</scope>
    <source>
        <strain evidence="3 4">CBS 117206</strain>
    </source>
</reference>
<proteinExistence type="predicted"/>
<organism evidence="3 4">
    <name type="scientific">Apiospora kogelbergensis</name>
    <dbReference type="NCBI Taxonomy" id="1337665"/>
    <lineage>
        <taxon>Eukaryota</taxon>
        <taxon>Fungi</taxon>
        <taxon>Dikarya</taxon>
        <taxon>Ascomycota</taxon>
        <taxon>Pezizomycotina</taxon>
        <taxon>Sordariomycetes</taxon>
        <taxon>Xylariomycetidae</taxon>
        <taxon>Amphisphaeriales</taxon>
        <taxon>Apiosporaceae</taxon>
        <taxon>Apiospora</taxon>
    </lineage>
</organism>
<feature type="transmembrane region" description="Helical" evidence="1">
    <location>
        <begin position="75"/>
        <end position="96"/>
    </location>
</feature>
<keyword evidence="1" id="KW-0472">Membrane</keyword>